<keyword evidence="2 7" id="KW-0812">Transmembrane</keyword>
<evidence type="ECO:0000256" key="1">
    <source>
        <dbReference type="ARBA" id="ARBA00004479"/>
    </source>
</evidence>
<dbReference type="InterPro" id="IPR005052">
    <property type="entry name" value="Lectin_leg"/>
</dbReference>
<name>A0AAD9CU34_PAPLA</name>
<dbReference type="Gene3D" id="2.60.120.200">
    <property type="match status" value="1"/>
</dbReference>
<dbReference type="CDD" id="cd07308">
    <property type="entry name" value="lectin_leg-like"/>
    <property type="match status" value="1"/>
</dbReference>
<comment type="caution">
    <text evidence="10">The sequence shown here is derived from an EMBL/GenBank/DDBJ whole genome shotgun (WGS) entry which is preliminary data.</text>
</comment>
<dbReference type="Pfam" id="PF03388">
    <property type="entry name" value="Lectin_leg-like"/>
    <property type="match status" value="1"/>
</dbReference>
<dbReference type="GO" id="GO:0000139">
    <property type="term" value="C:Golgi membrane"/>
    <property type="evidence" value="ECO:0007669"/>
    <property type="project" value="TreeGrafter"/>
</dbReference>
<organism evidence="10 11">
    <name type="scientific">Papiliotrema laurentii</name>
    <name type="common">Cryptococcus laurentii</name>
    <dbReference type="NCBI Taxonomy" id="5418"/>
    <lineage>
        <taxon>Eukaryota</taxon>
        <taxon>Fungi</taxon>
        <taxon>Dikarya</taxon>
        <taxon>Basidiomycota</taxon>
        <taxon>Agaricomycotina</taxon>
        <taxon>Tremellomycetes</taxon>
        <taxon>Tremellales</taxon>
        <taxon>Rhynchogastremaceae</taxon>
        <taxon>Papiliotrema</taxon>
    </lineage>
</organism>
<dbReference type="Proteomes" id="UP001182556">
    <property type="component" value="Unassembled WGS sequence"/>
</dbReference>
<evidence type="ECO:0000256" key="7">
    <source>
        <dbReference type="SAM" id="Phobius"/>
    </source>
</evidence>
<dbReference type="SUPFAM" id="SSF49899">
    <property type="entry name" value="Concanavalin A-like lectins/glucanases"/>
    <property type="match status" value="1"/>
</dbReference>
<dbReference type="GO" id="GO:0005793">
    <property type="term" value="C:endoplasmic reticulum-Golgi intermediate compartment"/>
    <property type="evidence" value="ECO:0007669"/>
    <property type="project" value="TreeGrafter"/>
</dbReference>
<protein>
    <submittedName>
        <fullName evidence="10">Lectin</fullName>
    </submittedName>
</protein>
<evidence type="ECO:0000259" key="9">
    <source>
        <dbReference type="PROSITE" id="PS51328"/>
    </source>
</evidence>
<feature type="domain" description="L-type lectin-like" evidence="9">
    <location>
        <begin position="36"/>
        <end position="258"/>
    </location>
</feature>
<comment type="subcellular location">
    <subcellularLocation>
        <location evidence="1">Membrane</location>
        <topology evidence="1">Single-pass type I membrane protein</topology>
    </subcellularLocation>
</comment>
<proteinExistence type="predicted"/>
<keyword evidence="5 7" id="KW-0472">Membrane</keyword>
<dbReference type="GO" id="GO:0030134">
    <property type="term" value="C:COPII-coated ER to Golgi transport vesicle"/>
    <property type="evidence" value="ECO:0007669"/>
    <property type="project" value="TreeGrafter"/>
</dbReference>
<evidence type="ECO:0000256" key="4">
    <source>
        <dbReference type="ARBA" id="ARBA00022989"/>
    </source>
</evidence>
<dbReference type="GO" id="GO:0005789">
    <property type="term" value="C:endoplasmic reticulum membrane"/>
    <property type="evidence" value="ECO:0007669"/>
    <property type="project" value="TreeGrafter"/>
</dbReference>
<dbReference type="InterPro" id="IPR013320">
    <property type="entry name" value="ConA-like_dom_sf"/>
</dbReference>
<reference evidence="10" key="1">
    <citation type="submission" date="2023-02" db="EMBL/GenBank/DDBJ databases">
        <title>Identification and recombinant expression of a fungal hydrolase from Papiliotrema laurentii that hydrolyzes apple cutin and clears colloidal polyester polyurethane.</title>
        <authorList>
            <consortium name="DOE Joint Genome Institute"/>
            <person name="Roman V.A."/>
            <person name="Bojanowski C."/>
            <person name="Crable B.R."/>
            <person name="Wagner D.N."/>
            <person name="Hung C.S."/>
            <person name="Nadeau L.J."/>
            <person name="Schratz L."/>
            <person name="Haridas S."/>
            <person name="Pangilinan J."/>
            <person name="Lipzen A."/>
            <person name="Na H."/>
            <person name="Yan M."/>
            <person name="Ng V."/>
            <person name="Grigoriev I.V."/>
            <person name="Spatafora J.W."/>
            <person name="Barlow D."/>
            <person name="Biffinger J."/>
            <person name="Kelley-Loughnane N."/>
            <person name="Varaljay V.A."/>
            <person name="Crookes-Goodson W.J."/>
        </authorList>
    </citation>
    <scope>NUCLEOTIDE SEQUENCE</scope>
    <source>
        <strain evidence="10">5307AH</strain>
    </source>
</reference>
<feature type="chain" id="PRO_5041916830" evidence="8">
    <location>
        <begin position="22"/>
        <end position="337"/>
    </location>
</feature>
<feature type="signal peptide" evidence="8">
    <location>
        <begin position="1"/>
        <end position="21"/>
    </location>
</feature>
<dbReference type="GO" id="GO:0006888">
    <property type="term" value="P:endoplasmic reticulum to Golgi vesicle-mediated transport"/>
    <property type="evidence" value="ECO:0007669"/>
    <property type="project" value="TreeGrafter"/>
</dbReference>
<sequence>MKGRIAAFAISALCLASGGWAETKVAADLEEMIEKAVPLRTHSLAAPYVDTDLQNRWWDFGGDAIINTNKHVRLTQDRPSESGWLWSRMPLSMSNWQVEVEFKVDGRAHNLFADGFAFWITKDRATSGPVFGSVDYFTGLGIFFDTYANARHAYQWPRVSAMLGDGKTAYDHDHDNEAHEIAACSDNFRRRDIPTKARLTYLKGKTLQLDLQTKEEGVWKKCFAIDAMLPDSPYVGFSAATGDVHDNHDIVSVQTFSVILKPEYRDDSSQAPMRAGVQASNTASTKAEKKPKRRGSSGGAAGWFLFILKLIGVGAFIAFAVAAVRTYNAQKKSRRAW</sequence>
<dbReference type="PANTHER" id="PTHR12223:SF45">
    <property type="entry name" value="RE50040P"/>
    <property type="match status" value="1"/>
</dbReference>
<accession>A0AAD9CU34</accession>
<evidence type="ECO:0000256" key="5">
    <source>
        <dbReference type="ARBA" id="ARBA00023136"/>
    </source>
</evidence>
<evidence type="ECO:0000313" key="10">
    <source>
        <dbReference type="EMBL" id="KAK1922054.1"/>
    </source>
</evidence>
<keyword evidence="3 8" id="KW-0732">Signal</keyword>
<evidence type="ECO:0000313" key="11">
    <source>
        <dbReference type="Proteomes" id="UP001182556"/>
    </source>
</evidence>
<dbReference type="EMBL" id="JAODAN010000009">
    <property type="protein sequence ID" value="KAK1922054.1"/>
    <property type="molecule type" value="Genomic_DNA"/>
</dbReference>
<feature type="region of interest" description="Disordered" evidence="6">
    <location>
        <begin position="267"/>
        <end position="297"/>
    </location>
</feature>
<gene>
    <name evidence="10" type="ORF">DB88DRAFT_496980</name>
</gene>
<keyword evidence="11" id="KW-1185">Reference proteome</keyword>
<feature type="transmembrane region" description="Helical" evidence="7">
    <location>
        <begin position="300"/>
        <end position="324"/>
    </location>
</feature>
<dbReference type="GO" id="GO:0005537">
    <property type="term" value="F:D-mannose binding"/>
    <property type="evidence" value="ECO:0007669"/>
    <property type="project" value="TreeGrafter"/>
</dbReference>
<keyword evidence="4 7" id="KW-1133">Transmembrane helix</keyword>
<dbReference type="PROSITE" id="PS51328">
    <property type="entry name" value="L_LECTIN_LIKE"/>
    <property type="match status" value="1"/>
</dbReference>
<evidence type="ECO:0000256" key="3">
    <source>
        <dbReference type="ARBA" id="ARBA00022729"/>
    </source>
</evidence>
<evidence type="ECO:0000256" key="6">
    <source>
        <dbReference type="SAM" id="MobiDB-lite"/>
    </source>
</evidence>
<dbReference type="AlphaFoldDB" id="A0AAD9CU34"/>
<evidence type="ECO:0000256" key="8">
    <source>
        <dbReference type="SAM" id="SignalP"/>
    </source>
</evidence>
<dbReference type="PANTHER" id="PTHR12223">
    <property type="entry name" value="VESICULAR MANNOSE-BINDING LECTIN"/>
    <property type="match status" value="1"/>
</dbReference>
<evidence type="ECO:0000256" key="2">
    <source>
        <dbReference type="ARBA" id="ARBA00022692"/>
    </source>
</evidence>
<dbReference type="InterPro" id="IPR051136">
    <property type="entry name" value="Intracellular_Lectin-GPT"/>
</dbReference>
<dbReference type="FunFam" id="2.60.120.200:FF:000095">
    <property type="entry name" value="Lectin family integral membrane protein"/>
    <property type="match status" value="1"/>
</dbReference>